<keyword evidence="7" id="KW-0411">Iron-sulfur</keyword>
<dbReference type="PANTHER" id="PTHR43177">
    <property type="entry name" value="PROTEIN NRFC"/>
    <property type="match status" value="1"/>
</dbReference>
<evidence type="ECO:0000256" key="5">
    <source>
        <dbReference type="ARBA" id="ARBA00022982"/>
    </source>
</evidence>
<dbReference type="AlphaFoldDB" id="A0A4U1J7V8"/>
<evidence type="ECO:0000256" key="7">
    <source>
        <dbReference type="ARBA" id="ARBA00023014"/>
    </source>
</evidence>
<feature type="region of interest" description="Disordered" evidence="8">
    <location>
        <begin position="112"/>
        <end position="141"/>
    </location>
</feature>
<keyword evidence="4" id="KW-0677">Repeat</keyword>
<dbReference type="PROSITE" id="PS00198">
    <property type="entry name" value="4FE4S_FER_1"/>
    <property type="match status" value="2"/>
</dbReference>
<name>A0A4U1J7V8_9BACT</name>
<reference evidence="10 11" key="1">
    <citation type="submission" date="2019-04" db="EMBL/GenBank/DDBJ databases">
        <authorList>
            <person name="Li Y."/>
            <person name="Wang J."/>
        </authorList>
    </citation>
    <scope>NUCLEOTIDE SEQUENCE [LARGE SCALE GENOMIC DNA]</scope>
    <source>
        <strain evidence="10 11">DSM 14668</strain>
    </source>
</reference>
<dbReference type="InterPro" id="IPR017896">
    <property type="entry name" value="4Fe4S_Fe-S-bd"/>
</dbReference>
<evidence type="ECO:0000256" key="8">
    <source>
        <dbReference type="SAM" id="MobiDB-lite"/>
    </source>
</evidence>
<feature type="domain" description="4Fe-4S ferredoxin-type" evidence="9">
    <location>
        <begin position="149"/>
        <end position="179"/>
    </location>
</feature>
<organism evidence="10 11">
    <name type="scientific">Polyangium fumosum</name>
    <dbReference type="NCBI Taxonomy" id="889272"/>
    <lineage>
        <taxon>Bacteria</taxon>
        <taxon>Pseudomonadati</taxon>
        <taxon>Myxococcota</taxon>
        <taxon>Polyangia</taxon>
        <taxon>Polyangiales</taxon>
        <taxon>Polyangiaceae</taxon>
        <taxon>Polyangium</taxon>
    </lineage>
</organism>
<dbReference type="GO" id="GO:0051539">
    <property type="term" value="F:4 iron, 4 sulfur cluster binding"/>
    <property type="evidence" value="ECO:0007669"/>
    <property type="project" value="UniProtKB-KW"/>
</dbReference>
<dbReference type="InterPro" id="IPR050954">
    <property type="entry name" value="ET_IronSulfur_Cluster-Binding"/>
</dbReference>
<evidence type="ECO:0000256" key="3">
    <source>
        <dbReference type="ARBA" id="ARBA00022723"/>
    </source>
</evidence>
<keyword evidence="1" id="KW-0813">Transport</keyword>
<evidence type="ECO:0000256" key="2">
    <source>
        <dbReference type="ARBA" id="ARBA00022485"/>
    </source>
</evidence>
<feature type="compositionally biased region" description="Basic and acidic residues" evidence="8">
    <location>
        <begin position="31"/>
        <end position="46"/>
    </location>
</feature>
<dbReference type="Gene3D" id="3.30.70.20">
    <property type="match status" value="2"/>
</dbReference>
<dbReference type="InterPro" id="IPR017900">
    <property type="entry name" value="4Fe4S_Fe_S_CS"/>
</dbReference>
<dbReference type="CDD" id="cd16369">
    <property type="entry name" value="DMSOR_beta_like"/>
    <property type="match status" value="1"/>
</dbReference>
<keyword evidence="5" id="KW-0249">Electron transport</keyword>
<comment type="caution">
    <text evidence="10">The sequence shown here is derived from an EMBL/GenBank/DDBJ whole genome shotgun (WGS) entry which is preliminary data.</text>
</comment>
<evidence type="ECO:0000256" key="1">
    <source>
        <dbReference type="ARBA" id="ARBA00022448"/>
    </source>
</evidence>
<feature type="domain" description="4Fe-4S ferredoxin-type" evidence="9">
    <location>
        <begin position="189"/>
        <end position="220"/>
    </location>
</feature>
<dbReference type="GO" id="GO:0046872">
    <property type="term" value="F:metal ion binding"/>
    <property type="evidence" value="ECO:0007669"/>
    <property type="project" value="UniProtKB-KW"/>
</dbReference>
<dbReference type="Proteomes" id="UP000309215">
    <property type="component" value="Unassembled WGS sequence"/>
</dbReference>
<gene>
    <name evidence="10" type="ORF">E8A74_25645</name>
</gene>
<evidence type="ECO:0000256" key="4">
    <source>
        <dbReference type="ARBA" id="ARBA00022737"/>
    </source>
</evidence>
<feature type="region of interest" description="Disordered" evidence="8">
    <location>
        <begin position="1"/>
        <end position="88"/>
    </location>
</feature>
<sequence length="352" mass="38743">MEARGRGAGRGVPDRAHDGPGRRPLPFRQPDAADRRPRSADPRPVLRDAPAARAEARRLGRRASRGREPARIARRARHDREHHPTRYGVRSLSLAGRARGEQVHDPCARSRLEDPGIQDLRGPRPTRFGPDGRSGPAPQIPRGGALSERVLFIDYARCIGCQACVQACEECDTHKGQAMIHLETIRRRDSVQTAPQVCMHCEDPICARVCPADAIKQTPDGVVQSALAPRCIGCSNCVLACPFGVPKYFAEIDQMMKCDLCYDRTSIGKKPMCATVCPSQALSFMTNDEFERTRRGVALNQWVFGEGEEVRTKVSVVVPRGRDRVHVDLIELGGRPKVAEPDDVAALLSEDG</sequence>
<evidence type="ECO:0000313" key="10">
    <source>
        <dbReference type="EMBL" id="TKD03461.1"/>
    </source>
</evidence>
<evidence type="ECO:0000313" key="11">
    <source>
        <dbReference type="Proteomes" id="UP000309215"/>
    </source>
</evidence>
<dbReference type="Pfam" id="PF13247">
    <property type="entry name" value="Fer4_11"/>
    <property type="match status" value="1"/>
</dbReference>
<proteinExistence type="predicted"/>
<keyword evidence="2" id="KW-0004">4Fe-4S</keyword>
<feature type="compositionally biased region" description="Gly residues" evidence="8">
    <location>
        <begin position="1"/>
        <end position="10"/>
    </location>
</feature>
<dbReference type="PROSITE" id="PS51379">
    <property type="entry name" value="4FE4S_FER_2"/>
    <property type="match status" value="3"/>
</dbReference>
<keyword evidence="3" id="KW-0479">Metal-binding</keyword>
<dbReference type="OrthoDB" id="9789030at2"/>
<keyword evidence="6" id="KW-0408">Iron</keyword>
<protein>
    <recommendedName>
        <fullName evidence="9">4Fe-4S ferredoxin-type domain-containing protein</fullName>
    </recommendedName>
</protein>
<keyword evidence="11" id="KW-1185">Reference proteome</keyword>
<dbReference type="PANTHER" id="PTHR43177:SF5">
    <property type="entry name" value="ANAEROBIC DIMETHYL SULFOXIDE REDUCTASE CHAIN B-RELATED"/>
    <property type="match status" value="1"/>
</dbReference>
<evidence type="ECO:0000256" key="6">
    <source>
        <dbReference type="ARBA" id="ARBA00023004"/>
    </source>
</evidence>
<feature type="compositionally biased region" description="Basic and acidic residues" evidence="8">
    <location>
        <begin position="12"/>
        <end position="21"/>
    </location>
</feature>
<evidence type="ECO:0000259" key="9">
    <source>
        <dbReference type="PROSITE" id="PS51379"/>
    </source>
</evidence>
<accession>A0A4U1J7V8</accession>
<dbReference type="EMBL" id="SSMQ01000029">
    <property type="protein sequence ID" value="TKD03461.1"/>
    <property type="molecule type" value="Genomic_DNA"/>
</dbReference>
<dbReference type="Pfam" id="PF00037">
    <property type="entry name" value="Fer4"/>
    <property type="match status" value="1"/>
</dbReference>
<feature type="domain" description="4Fe-4S ferredoxin-type" evidence="9">
    <location>
        <begin position="221"/>
        <end position="251"/>
    </location>
</feature>
<dbReference type="SUPFAM" id="SSF54862">
    <property type="entry name" value="4Fe-4S ferredoxins"/>
    <property type="match status" value="1"/>
</dbReference>